<dbReference type="OrthoDB" id="7958481at2"/>
<dbReference type="GO" id="GO:0046464">
    <property type="term" value="P:acylglycerol catabolic process"/>
    <property type="evidence" value="ECO:0007669"/>
    <property type="project" value="TreeGrafter"/>
</dbReference>
<evidence type="ECO:0000313" key="3">
    <source>
        <dbReference type="Proteomes" id="UP000198992"/>
    </source>
</evidence>
<protein>
    <submittedName>
        <fullName evidence="2">Pimeloyl-ACP methyl ester carboxylesterase</fullName>
    </submittedName>
</protein>
<dbReference type="PANTHER" id="PTHR43798:SF5">
    <property type="entry name" value="MONOACYLGLYCEROL LIPASE ABHD6"/>
    <property type="match status" value="1"/>
</dbReference>
<organism evidence="2 3">
    <name type="scientific">Bradyrhizobium erythrophlei</name>
    <dbReference type="NCBI Taxonomy" id="1437360"/>
    <lineage>
        <taxon>Bacteria</taxon>
        <taxon>Pseudomonadati</taxon>
        <taxon>Pseudomonadota</taxon>
        <taxon>Alphaproteobacteria</taxon>
        <taxon>Hyphomicrobiales</taxon>
        <taxon>Nitrobacteraceae</taxon>
        <taxon>Bradyrhizobium</taxon>
    </lineage>
</organism>
<proteinExistence type="predicted"/>
<dbReference type="InterPro" id="IPR000073">
    <property type="entry name" value="AB_hydrolase_1"/>
</dbReference>
<dbReference type="InterPro" id="IPR029058">
    <property type="entry name" value="AB_hydrolase_fold"/>
</dbReference>
<reference evidence="2 3" key="1">
    <citation type="submission" date="2016-10" db="EMBL/GenBank/DDBJ databases">
        <authorList>
            <person name="de Groot N.N."/>
        </authorList>
    </citation>
    <scope>NUCLEOTIDE SEQUENCE [LARGE SCALE GENOMIC DNA]</scope>
    <source>
        <strain evidence="2 3">MT12</strain>
    </source>
</reference>
<evidence type="ECO:0000313" key="2">
    <source>
        <dbReference type="EMBL" id="SEE29933.1"/>
    </source>
</evidence>
<dbReference type="Proteomes" id="UP000198992">
    <property type="component" value="Unassembled WGS sequence"/>
</dbReference>
<dbReference type="Pfam" id="PF00561">
    <property type="entry name" value="Abhydrolase_1"/>
    <property type="match status" value="1"/>
</dbReference>
<sequence length="294" mass="32438">MTYRHVTAPTQFVEARGIRFAYRRFGQEGGTPLLFMQHFRGGMDHWDPAVTDGFAKNRPVILFDNAGVASSSGETPDTIDAMAEHAADFVEALGLSQIDLLGFSIGGYIAQALTMRHQELIRRLILAGTGPRAGEPPQDPKYAEYGGLTDPSTGQAPLEAFLYLFFRPSERSQSAGKMFWARRHARKEDVDVSTSAQTMAAQRAAITEWRQTRGERFAELRAITQPTLVVNGHNDIMVPTVNSFTLSQNIPNAQLIIYPDAGHGSLFQFPELFVTHGRIFLDGGLAPTETERAP</sequence>
<name>A0A1H5HPM1_9BRAD</name>
<dbReference type="PRINTS" id="PR00111">
    <property type="entry name" value="ABHYDROLASE"/>
</dbReference>
<dbReference type="RefSeq" id="WP_092124756.1">
    <property type="nucleotide sequence ID" value="NZ_FNTH01000001.1"/>
</dbReference>
<dbReference type="InterPro" id="IPR050266">
    <property type="entry name" value="AB_hydrolase_sf"/>
</dbReference>
<dbReference type="GO" id="GO:0016020">
    <property type="term" value="C:membrane"/>
    <property type="evidence" value="ECO:0007669"/>
    <property type="project" value="TreeGrafter"/>
</dbReference>
<accession>A0A1H5HPM1</accession>
<feature type="domain" description="AB hydrolase-1" evidence="1">
    <location>
        <begin position="40"/>
        <end position="268"/>
    </location>
</feature>
<dbReference type="AlphaFoldDB" id="A0A1H5HPM1"/>
<dbReference type="EMBL" id="FNTH01000001">
    <property type="protein sequence ID" value="SEE29933.1"/>
    <property type="molecule type" value="Genomic_DNA"/>
</dbReference>
<gene>
    <name evidence="2" type="ORF">SAMN05444164_7583</name>
</gene>
<dbReference type="SUPFAM" id="SSF53474">
    <property type="entry name" value="alpha/beta-Hydrolases"/>
    <property type="match status" value="1"/>
</dbReference>
<dbReference type="Gene3D" id="3.40.50.1820">
    <property type="entry name" value="alpha/beta hydrolase"/>
    <property type="match status" value="1"/>
</dbReference>
<evidence type="ECO:0000259" key="1">
    <source>
        <dbReference type="Pfam" id="PF00561"/>
    </source>
</evidence>
<dbReference type="PANTHER" id="PTHR43798">
    <property type="entry name" value="MONOACYLGLYCEROL LIPASE"/>
    <property type="match status" value="1"/>
</dbReference>
<dbReference type="GO" id="GO:0047372">
    <property type="term" value="F:monoacylglycerol lipase activity"/>
    <property type="evidence" value="ECO:0007669"/>
    <property type="project" value="TreeGrafter"/>
</dbReference>